<evidence type="ECO:0000313" key="3">
    <source>
        <dbReference type="Proteomes" id="UP001454036"/>
    </source>
</evidence>
<dbReference type="PROSITE" id="PS50994">
    <property type="entry name" value="INTEGRASE"/>
    <property type="match status" value="1"/>
</dbReference>
<proteinExistence type="predicted"/>
<evidence type="ECO:0000313" key="2">
    <source>
        <dbReference type="EMBL" id="GAA0163056.1"/>
    </source>
</evidence>
<dbReference type="GO" id="GO:0015074">
    <property type="term" value="P:DNA integration"/>
    <property type="evidence" value="ECO:0007669"/>
    <property type="project" value="InterPro"/>
</dbReference>
<gene>
    <name evidence="2" type="ORF">LIER_19021</name>
</gene>
<dbReference type="EMBL" id="BAABME010004641">
    <property type="protein sequence ID" value="GAA0163056.1"/>
    <property type="molecule type" value="Genomic_DNA"/>
</dbReference>
<protein>
    <recommendedName>
        <fullName evidence="1">Integrase catalytic domain-containing protein</fullName>
    </recommendedName>
</protein>
<dbReference type="SUPFAM" id="SSF53098">
    <property type="entry name" value="Ribonuclease H-like"/>
    <property type="match status" value="1"/>
</dbReference>
<dbReference type="Proteomes" id="UP001454036">
    <property type="component" value="Unassembled WGS sequence"/>
</dbReference>
<evidence type="ECO:0000259" key="1">
    <source>
        <dbReference type="PROSITE" id="PS50994"/>
    </source>
</evidence>
<name>A0AAV3QJA2_LITER</name>
<dbReference type="AlphaFoldDB" id="A0AAV3QJA2"/>
<dbReference type="GO" id="GO:0003676">
    <property type="term" value="F:nucleic acid binding"/>
    <property type="evidence" value="ECO:0007669"/>
    <property type="project" value="InterPro"/>
</dbReference>
<dbReference type="InterPro" id="IPR036397">
    <property type="entry name" value="RNaseH_sf"/>
</dbReference>
<sequence>MADSLEYVKRWDSCQKMKAVPKKPAAEMTPILCVVPFAMWGIDLIGQFVKPATKYKDVVVVVDYFSKWVEAIPLRNTTADDIEDFIWKTIITRFGIPKILPGSITEELKFGSSVGGIWSYGSLKPANRRNRTSSTPNGKDPTGTYEFEELSGKAIKYTWHGIFLKKYYV</sequence>
<dbReference type="InterPro" id="IPR052160">
    <property type="entry name" value="Gypsy_RT_Integrase-like"/>
</dbReference>
<accession>A0AAV3QJA2</accession>
<dbReference type="InterPro" id="IPR001584">
    <property type="entry name" value="Integrase_cat-core"/>
</dbReference>
<keyword evidence="3" id="KW-1185">Reference proteome</keyword>
<reference evidence="2 3" key="1">
    <citation type="submission" date="2024-01" db="EMBL/GenBank/DDBJ databases">
        <title>The complete chloroplast genome sequence of Lithospermum erythrorhizon: insights into the phylogenetic relationship among Boraginaceae species and the maternal lineages of purple gromwells.</title>
        <authorList>
            <person name="Okada T."/>
            <person name="Watanabe K."/>
        </authorList>
    </citation>
    <scope>NUCLEOTIDE SEQUENCE [LARGE SCALE GENOMIC DNA]</scope>
</reference>
<feature type="domain" description="Integrase catalytic" evidence="1">
    <location>
        <begin position="26"/>
        <end position="100"/>
    </location>
</feature>
<organism evidence="2 3">
    <name type="scientific">Lithospermum erythrorhizon</name>
    <name type="common">Purple gromwell</name>
    <name type="synonym">Lithospermum officinale var. erythrorhizon</name>
    <dbReference type="NCBI Taxonomy" id="34254"/>
    <lineage>
        <taxon>Eukaryota</taxon>
        <taxon>Viridiplantae</taxon>
        <taxon>Streptophyta</taxon>
        <taxon>Embryophyta</taxon>
        <taxon>Tracheophyta</taxon>
        <taxon>Spermatophyta</taxon>
        <taxon>Magnoliopsida</taxon>
        <taxon>eudicotyledons</taxon>
        <taxon>Gunneridae</taxon>
        <taxon>Pentapetalae</taxon>
        <taxon>asterids</taxon>
        <taxon>lamiids</taxon>
        <taxon>Boraginales</taxon>
        <taxon>Boraginaceae</taxon>
        <taxon>Boraginoideae</taxon>
        <taxon>Lithospermeae</taxon>
        <taxon>Lithospermum</taxon>
    </lineage>
</organism>
<dbReference type="Gene3D" id="3.30.420.10">
    <property type="entry name" value="Ribonuclease H-like superfamily/Ribonuclease H"/>
    <property type="match status" value="1"/>
</dbReference>
<dbReference type="InterPro" id="IPR012337">
    <property type="entry name" value="RNaseH-like_sf"/>
</dbReference>
<dbReference type="PANTHER" id="PTHR47266">
    <property type="entry name" value="ENDONUCLEASE-RELATED"/>
    <property type="match status" value="1"/>
</dbReference>
<comment type="caution">
    <text evidence="2">The sequence shown here is derived from an EMBL/GenBank/DDBJ whole genome shotgun (WGS) entry which is preliminary data.</text>
</comment>